<gene>
    <name evidence="2" type="ORF">DICVIV_01160</name>
</gene>
<keyword evidence="1" id="KW-1133">Transmembrane helix</keyword>
<evidence type="ECO:0000256" key="1">
    <source>
        <dbReference type="SAM" id="Phobius"/>
    </source>
</evidence>
<keyword evidence="3" id="KW-1185">Reference proteome</keyword>
<evidence type="ECO:0000313" key="2">
    <source>
        <dbReference type="EMBL" id="KJH52699.1"/>
    </source>
</evidence>
<name>A0A0D8Y9R3_DICVI</name>
<proteinExistence type="predicted"/>
<reference evidence="2 3" key="1">
    <citation type="submission" date="2013-11" db="EMBL/GenBank/DDBJ databases">
        <title>Draft genome of the bovine lungworm Dictyocaulus viviparus.</title>
        <authorList>
            <person name="Mitreva M."/>
        </authorList>
    </citation>
    <scope>NUCLEOTIDE SEQUENCE [LARGE SCALE GENOMIC DNA]</scope>
    <source>
        <strain evidence="2 3">HannoverDv2000</strain>
    </source>
</reference>
<evidence type="ECO:0000313" key="3">
    <source>
        <dbReference type="Proteomes" id="UP000053766"/>
    </source>
</evidence>
<protein>
    <submittedName>
        <fullName evidence="2">Uncharacterized protein</fullName>
    </submittedName>
</protein>
<dbReference type="Proteomes" id="UP000053766">
    <property type="component" value="Unassembled WGS sequence"/>
</dbReference>
<keyword evidence="1" id="KW-0472">Membrane</keyword>
<accession>A0A0D8Y9R3</accession>
<dbReference type="AlphaFoldDB" id="A0A0D8Y9R3"/>
<dbReference type="EMBL" id="KN716161">
    <property type="protein sequence ID" value="KJH52699.1"/>
    <property type="molecule type" value="Genomic_DNA"/>
</dbReference>
<keyword evidence="1" id="KW-0812">Transmembrane</keyword>
<sequence length="173" mass="20408">MKIDNHVLILHCAELVMCPNGRMKGNRKILISVIAIAILTISTKAKTILINFFSGYYVSATLEQNKRNLRMDLLRPFEEPDLRIIMPNPVRNLRMDLLRPFEEPDLRIIMPNPVRNLRMDLLRPFEEPDLRIIMPNPVSSETDEEISASERRRYKAYTVMQRSEMVFYYKQKL</sequence>
<organism evidence="2 3">
    <name type="scientific">Dictyocaulus viviparus</name>
    <name type="common">Bovine lungworm</name>
    <dbReference type="NCBI Taxonomy" id="29172"/>
    <lineage>
        <taxon>Eukaryota</taxon>
        <taxon>Metazoa</taxon>
        <taxon>Ecdysozoa</taxon>
        <taxon>Nematoda</taxon>
        <taxon>Chromadorea</taxon>
        <taxon>Rhabditida</taxon>
        <taxon>Rhabditina</taxon>
        <taxon>Rhabditomorpha</taxon>
        <taxon>Strongyloidea</taxon>
        <taxon>Metastrongylidae</taxon>
        <taxon>Dictyocaulus</taxon>
    </lineage>
</organism>
<dbReference type="OrthoDB" id="5822050at2759"/>
<reference evidence="3" key="2">
    <citation type="journal article" date="2016" name="Sci. Rep.">
        <title>Dictyocaulus viviparus genome, variome and transcriptome elucidate lungworm biology and support future intervention.</title>
        <authorList>
            <person name="McNulty S.N."/>
            <person name="Strube C."/>
            <person name="Rosa B.A."/>
            <person name="Martin J.C."/>
            <person name="Tyagi R."/>
            <person name="Choi Y.J."/>
            <person name="Wang Q."/>
            <person name="Hallsworth Pepin K."/>
            <person name="Zhang X."/>
            <person name="Ozersky P."/>
            <person name="Wilson R.K."/>
            <person name="Sternberg P.W."/>
            <person name="Gasser R.B."/>
            <person name="Mitreva M."/>
        </authorList>
    </citation>
    <scope>NUCLEOTIDE SEQUENCE [LARGE SCALE GENOMIC DNA]</scope>
    <source>
        <strain evidence="3">HannoverDv2000</strain>
    </source>
</reference>
<feature type="transmembrane region" description="Helical" evidence="1">
    <location>
        <begin position="29"/>
        <end position="58"/>
    </location>
</feature>